<feature type="compositionally biased region" description="Basic and acidic residues" evidence="15">
    <location>
        <begin position="905"/>
        <end position="917"/>
    </location>
</feature>
<dbReference type="FunFam" id="3.40.190.10:FF:000175">
    <property type="entry name" value="Glutamate receptor"/>
    <property type="match status" value="1"/>
</dbReference>
<feature type="transmembrane region" description="Helical" evidence="16">
    <location>
        <begin position="592"/>
        <end position="610"/>
    </location>
</feature>
<keyword evidence="11 13" id="KW-1071">Ligand-gated ion channel</keyword>
<evidence type="ECO:0000256" key="14">
    <source>
        <dbReference type="PIRSR" id="PIRSR037090-50"/>
    </source>
</evidence>
<dbReference type="HOGENOM" id="CLU_007358_0_1_1"/>
<gene>
    <name evidence="19" type="ORF">AMTR_s00062p00050250</name>
</gene>
<reference evidence="20" key="1">
    <citation type="journal article" date="2013" name="Science">
        <title>The Amborella genome and the evolution of flowering plants.</title>
        <authorList>
            <consortium name="Amborella Genome Project"/>
        </authorList>
    </citation>
    <scope>NUCLEOTIDE SEQUENCE [LARGE SCALE GENOMIC DNA]</scope>
</reference>
<dbReference type="GO" id="GO:0005886">
    <property type="term" value="C:plasma membrane"/>
    <property type="evidence" value="ECO:0000318"/>
    <property type="project" value="GO_Central"/>
</dbReference>
<dbReference type="SUPFAM" id="SSF53850">
    <property type="entry name" value="Periplasmic binding protein-like II"/>
    <property type="match status" value="1"/>
</dbReference>
<evidence type="ECO:0000256" key="7">
    <source>
        <dbReference type="ARBA" id="ARBA00023065"/>
    </source>
</evidence>
<dbReference type="Gene3D" id="3.40.190.10">
    <property type="entry name" value="Periplasmic binding protein-like II"/>
    <property type="match status" value="3"/>
</dbReference>
<keyword evidence="3 13" id="KW-0813">Transport</keyword>
<keyword evidence="6 16" id="KW-1133">Transmembrane helix</keyword>
<dbReference type="CDD" id="cd13686">
    <property type="entry name" value="GluR_Plant"/>
    <property type="match status" value="1"/>
</dbReference>
<evidence type="ECO:0000256" key="6">
    <source>
        <dbReference type="ARBA" id="ARBA00022989"/>
    </source>
</evidence>
<evidence type="ECO:0000256" key="8">
    <source>
        <dbReference type="ARBA" id="ARBA00023136"/>
    </source>
</evidence>
<dbReference type="FunFam" id="3.40.50.2300:FF:000081">
    <property type="entry name" value="Glutamate receptor"/>
    <property type="match status" value="1"/>
</dbReference>
<keyword evidence="4 16" id="KW-0812">Transmembrane</keyword>
<dbReference type="InterPro" id="IPR019594">
    <property type="entry name" value="Glu/Gly-bd"/>
</dbReference>
<evidence type="ECO:0000256" key="1">
    <source>
        <dbReference type="ARBA" id="ARBA00004141"/>
    </source>
</evidence>
<dbReference type="InterPro" id="IPR001828">
    <property type="entry name" value="ANF_lig-bd_rcpt"/>
</dbReference>
<protein>
    <recommendedName>
        <fullName evidence="13">Glutamate receptor</fullName>
    </recommendedName>
</protein>
<evidence type="ECO:0000313" key="20">
    <source>
        <dbReference type="Proteomes" id="UP000017836"/>
    </source>
</evidence>
<dbReference type="GO" id="GO:0038023">
    <property type="term" value="F:signaling receptor activity"/>
    <property type="evidence" value="ECO:0000318"/>
    <property type="project" value="GO_Central"/>
</dbReference>
<evidence type="ECO:0000256" key="11">
    <source>
        <dbReference type="ARBA" id="ARBA00023286"/>
    </source>
</evidence>
<dbReference type="InterPro" id="IPR015683">
    <property type="entry name" value="Ionotropic_Glu_rcpt"/>
</dbReference>
<dbReference type="CDD" id="cd19990">
    <property type="entry name" value="PBP1_GABAb_receptor_plant"/>
    <property type="match status" value="1"/>
</dbReference>
<dbReference type="InterPro" id="IPR044440">
    <property type="entry name" value="GABAb_receptor_plant_PBP1"/>
</dbReference>
<evidence type="ECO:0000256" key="15">
    <source>
        <dbReference type="SAM" id="MobiDB-lite"/>
    </source>
</evidence>
<feature type="disulfide bond" evidence="14">
    <location>
        <begin position="761"/>
        <end position="815"/>
    </location>
</feature>
<accession>U5DAL3</accession>
<dbReference type="InterPro" id="IPR028082">
    <property type="entry name" value="Peripla_BP_I"/>
</dbReference>
<evidence type="ECO:0000256" key="3">
    <source>
        <dbReference type="ARBA" id="ARBA00022448"/>
    </source>
</evidence>
<dbReference type="AlphaFoldDB" id="U5DAL3"/>
<feature type="transmembrane region" description="Helical" evidence="16">
    <location>
        <begin position="652"/>
        <end position="676"/>
    </location>
</feature>
<evidence type="ECO:0000256" key="13">
    <source>
        <dbReference type="PIRNR" id="PIRNR037090"/>
    </source>
</evidence>
<feature type="signal peptide" evidence="17">
    <location>
        <begin position="1"/>
        <end position="22"/>
    </location>
</feature>
<organism evidence="19 20">
    <name type="scientific">Amborella trichopoda</name>
    <dbReference type="NCBI Taxonomy" id="13333"/>
    <lineage>
        <taxon>Eukaryota</taxon>
        <taxon>Viridiplantae</taxon>
        <taxon>Streptophyta</taxon>
        <taxon>Embryophyta</taxon>
        <taxon>Tracheophyta</taxon>
        <taxon>Spermatophyta</taxon>
        <taxon>Magnoliopsida</taxon>
        <taxon>Amborellales</taxon>
        <taxon>Amborellaceae</taxon>
        <taxon>Amborella</taxon>
    </lineage>
</organism>
<comment type="subcellular location">
    <subcellularLocation>
        <location evidence="1">Membrane</location>
        <topology evidence="1">Multi-pass membrane protein</topology>
    </subcellularLocation>
</comment>
<dbReference type="Gene3D" id="1.10.287.70">
    <property type="match status" value="1"/>
</dbReference>
<dbReference type="KEGG" id="atr:18447915"/>
<evidence type="ECO:0000256" key="12">
    <source>
        <dbReference type="ARBA" id="ARBA00023303"/>
    </source>
</evidence>
<dbReference type="Proteomes" id="UP000017836">
    <property type="component" value="Unassembled WGS sequence"/>
</dbReference>
<dbReference type="EMBL" id="KI392068">
    <property type="protein sequence ID" value="ERN19529.1"/>
    <property type="molecule type" value="Genomic_DNA"/>
</dbReference>
<dbReference type="Pfam" id="PF10613">
    <property type="entry name" value="Lig_chan-Glu_bd"/>
    <property type="match status" value="1"/>
</dbReference>
<keyword evidence="8 13" id="KW-0472">Membrane</keyword>
<dbReference type="FunFam" id="3.40.190.10:FF:000054">
    <property type="entry name" value="Glutamate receptor"/>
    <property type="match status" value="1"/>
</dbReference>
<dbReference type="InterPro" id="IPR017103">
    <property type="entry name" value="Iontropic_Glu_rcpt_pln"/>
</dbReference>
<dbReference type="Gramene" id="ERN19529">
    <property type="protein sequence ID" value="ERN19529"/>
    <property type="gene ID" value="AMTR_s00062p00050250"/>
</dbReference>
<proteinExistence type="inferred from homology"/>
<evidence type="ECO:0000256" key="17">
    <source>
        <dbReference type="SAM" id="SignalP"/>
    </source>
</evidence>
<feature type="region of interest" description="Disordered" evidence="15">
    <location>
        <begin position="905"/>
        <end position="940"/>
    </location>
</feature>
<keyword evidence="10" id="KW-0325">Glycoprotein</keyword>
<name>U5DAL3_AMBTC</name>
<dbReference type="SUPFAM" id="SSF53822">
    <property type="entry name" value="Periplasmic binding protein-like I"/>
    <property type="match status" value="1"/>
</dbReference>
<dbReference type="eggNOG" id="KOG1052">
    <property type="taxonomic scope" value="Eukaryota"/>
</dbReference>
<dbReference type="Pfam" id="PF01094">
    <property type="entry name" value="ANF_receptor"/>
    <property type="match status" value="1"/>
</dbReference>
<feature type="chain" id="PRO_5004658999" description="Glutamate receptor" evidence="17">
    <location>
        <begin position="23"/>
        <end position="940"/>
    </location>
</feature>
<keyword evidence="5 17" id="KW-0732">Signal</keyword>
<keyword evidence="12 13" id="KW-0407">Ion channel</keyword>
<evidence type="ECO:0000256" key="2">
    <source>
        <dbReference type="ARBA" id="ARBA00008685"/>
    </source>
</evidence>
<keyword evidence="14" id="KW-1015">Disulfide bond</keyword>
<evidence type="ECO:0000256" key="10">
    <source>
        <dbReference type="ARBA" id="ARBA00023180"/>
    </source>
</evidence>
<dbReference type="PIRSF" id="PIRSF037090">
    <property type="entry name" value="Iontro_Glu-like_rcpt_pln"/>
    <property type="match status" value="1"/>
</dbReference>
<keyword evidence="20" id="KW-1185">Reference proteome</keyword>
<sequence length="940" mass="104307">MEFLLLHLFLVSSACLCVVTSGQNTSVSSLPTSVNIGVLFTLNSSIGRSSRIAVDAAVADVNADKSILTHTKLNMVLEDTNCSGFLGTVEALQLMGKDVVAMIGPQSSVIAHVISHVVNELHIPLVSFAATDPTLSSLQYPYFLRTTQSDLYQMNAIADVIEHYGWKQIIAIFVDNDYGRNGVAALGDALAKKRSTISFKAALRPGAGSDEIKDLLANVNRMESRVYVLHVNPDSGLNIFSNAYYLHMMENGYVWITTDWLTTNLDSSSLSNPDTHSLIQGVVSLRQYTPGSSAKRRFMSRWSDLLRNEKADTGLTSYALYAYDTVWLVARAIDEYLHSGGSVSFANDPRIKNVNGSTLNVSSLKIFNGGPKLRDILLKMNFSGLTGPFQFNAERSLIHPAFEIINIGGTGSRRVGFWSNYSGLSVVTPEILYQKPLNISTSGQQLYSVVWPGQTTDTPRGWVFPNNGKPLRIGIPNRMSYTDFVSVKGSGKPEGFCIDVFDAAVNLLPYAVPHTFIPFGNGIKNPSYDELVRKVALDDFDAAVGDISIVTNRTRIVDFTQPFVESGLLIVAPVRKRSSSAWAFLKPFTLEMWFVTGTFFLIVGAVIWILEHRINTEFRGPPSKQLVTIFWFSFSTMFFAHRENTSSTLGRMVLIIWLFVVLIINSSYTASLTSILTVQQLSSRIEGIDSLISSNDPIGYQTGSFARDYLTEELNIAAWRLKPLNTPEEFADALERGPRNGGVVAIIDESPYIELLLSSNCKFQVVGQEFTKSGWGFAFQRDSPLAIDMSTALLTLSENGELQRLHDKWLTRRGCNTQTTQVEPSKLGLESFWGLFLICGVACGLALFLFLVRLACQYRKYGPEIVRPVSSAPGSEPQRPIHGCMGGMMKIFDWKEEEFKSFKEQVKRTKSERHSRETSFQSQNSFDQQPETPVQSMVML</sequence>
<dbReference type="FunFam" id="1.10.287.70:FF:000037">
    <property type="entry name" value="Glutamate receptor"/>
    <property type="match status" value="1"/>
</dbReference>
<dbReference type="OMA" id="WDFFQRS"/>
<evidence type="ECO:0000313" key="19">
    <source>
        <dbReference type="EMBL" id="ERN19529.1"/>
    </source>
</evidence>
<feature type="compositionally biased region" description="Polar residues" evidence="15">
    <location>
        <begin position="918"/>
        <end position="940"/>
    </location>
</feature>
<dbReference type="GO" id="GO:0015276">
    <property type="term" value="F:ligand-gated monoatomic ion channel activity"/>
    <property type="evidence" value="ECO:0000318"/>
    <property type="project" value="GO_Central"/>
</dbReference>
<dbReference type="GO" id="GO:0007165">
    <property type="term" value="P:signal transduction"/>
    <property type="evidence" value="ECO:0007669"/>
    <property type="project" value="UniProtKB-ARBA"/>
</dbReference>
<dbReference type="GO" id="GO:0009611">
    <property type="term" value="P:response to wounding"/>
    <property type="evidence" value="ECO:0007669"/>
    <property type="project" value="UniProtKB-ARBA"/>
</dbReference>
<dbReference type="SMART" id="SM00079">
    <property type="entry name" value="PBPe"/>
    <property type="match status" value="1"/>
</dbReference>
<comment type="similarity">
    <text evidence="2 13">Belongs to the glutamate-gated ion channel (TC 1.A.10.1) family.</text>
</comment>
<evidence type="ECO:0000256" key="9">
    <source>
        <dbReference type="ARBA" id="ARBA00023170"/>
    </source>
</evidence>
<comment type="function">
    <text evidence="13">Glutamate-gated receptor that probably acts as non-selective cation channel.</text>
</comment>
<feature type="domain" description="Ionotropic glutamate receptor C-terminal" evidence="18">
    <location>
        <begin position="472"/>
        <end position="812"/>
    </location>
</feature>
<evidence type="ECO:0000256" key="5">
    <source>
        <dbReference type="ARBA" id="ARBA00022729"/>
    </source>
</evidence>
<keyword evidence="9 13" id="KW-0675">Receptor</keyword>
<dbReference type="OrthoDB" id="5984008at2759"/>
<dbReference type="InterPro" id="IPR001320">
    <property type="entry name" value="Iontro_rcpt_C"/>
</dbReference>
<keyword evidence="7 13" id="KW-0406">Ion transport</keyword>
<dbReference type="GO" id="GO:1901701">
    <property type="term" value="P:cellular response to oxygen-containing compound"/>
    <property type="evidence" value="ECO:0007669"/>
    <property type="project" value="UniProtKB-ARBA"/>
</dbReference>
<evidence type="ECO:0000256" key="16">
    <source>
        <dbReference type="SAM" id="Phobius"/>
    </source>
</evidence>
<dbReference type="Pfam" id="PF00060">
    <property type="entry name" value="Lig_chan"/>
    <property type="match status" value="1"/>
</dbReference>
<evidence type="ECO:0000256" key="4">
    <source>
        <dbReference type="ARBA" id="ARBA00022692"/>
    </source>
</evidence>
<dbReference type="Gene3D" id="3.40.50.2300">
    <property type="match status" value="2"/>
</dbReference>
<evidence type="ECO:0000259" key="18">
    <source>
        <dbReference type="SMART" id="SM00079"/>
    </source>
</evidence>
<feature type="transmembrane region" description="Helical" evidence="16">
    <location>
        <begin position="832"/>
        <end position="852"/>
    </location>
</feature>
<dbReference type="PANTHER" id="PTHR18966">
    <property type="entry name" value="IONOTROPIC GLUTAMATE RECEPTOR"/>
    <property type="match status" value="1"/>
</dbReference>